<evidence type="ECO:0008006" key="3">
    <source>
        <dbReference type="Google" id="ProtNLM"/>
    </source>
</evidence>
<dbReference type="VEuPathDB" id="TrichDB:TVAGG3_0105810"/>
<dbReference type="RefSeq" id="XP_001299744.1">
    <property type="nucleotide sequence ID" value="XM_001299743.1"/>
</dbReference>
<dbReference type="AlphaFoldDB" id="A2G7Q4"/>
<evidence type="ECO:0000313" key="1">
    <source>
        <dbReference type="EMBL" id="EAX86814.1"/>
    </source>
</evidence>
<dbReference type="InParanoid" id="A2G7Q4"/>
<keyword evidence="2" id="KW-1185">Reference proteome</keyword>
<reference evidence="1" key="1">
    <citation type="submission" date="2006-10" db="EMBL/GenBank/DDBJ databases">
        <authorList>
            <person name="Amadeo P."/>
            <person name="Zhao Q."/>
            <person name="Wortman J."/>
            <person name="Fraser-Liggett C."/>
            <person name="Carlton J."/>
        </authorList>
    </citation>
    <scope>NUCLEOTIDE SEQUENCE</scope>
    <source>
        <strain evidence="1">G3</strain>
    </source>
</reference>
<organism evidence="1 2">
    <name type="scientific">Trichomonas vaginalis (strain ATCC PRA-98 / G3)</name>
    <dbReference type="NCBI Taxonomy" id="412133"/>
    <lineage>
        <taxon>Eukaryota</taxon>
        <taxon>Metamonada</taxon>
        <taxon>Parabasalia</taxon>
        <taxon>Trichomonadida</taxon>
        <taxon>Trichomonadidae</taxon>
        <taxon>Trichomonas</taxon>
    </lineage>
</organism>
<reference evidence="1" key="2">
    <citation type="journal article" date="2007" name="Science">
        <title>Draft genome sequence of the sexually transmitted pathogen Trichomonas vaginalis.</title>
        <authorList>
            <person name="Carlton J.M."/>
            <person name="Hirt R.P."/>
            <person name="Silva J.C."/>
            <person name="Delcher A.L."/>
            <person name="Schatz M."/>
            <person name="Zhao Q."/>
            <person name="Wortman J.R."/>
            <person name="Bidwell S.L."/>
            <person name="Alsmark U.C.M."/>
            <person name="Besteiro S."/>
            <person name="Sicheritz-Ponten T."/>
            <person name="Noel C.J."/>
            <person name="Dacks J.B."/>
            <person name="Foster P.G."/>
            <person name="Simillion C."/>
            <person name="Van de Peer Y."/>
            <person name="Miranda-Saavedra D."/>
            <person name="Barton G.J."/>
            <person name="Westrop G.D."/>
            <person name="Mueller S."/>
            <person name="Dessi D."/>
            <person name="Fiori P.L."/>
            <person name="Ren Q."/>
            <person name="Paulsen I."/>
            <person name="Zhang H."/>
            <person name="Bastida-Corcuera F.D."/>
            <person name="Simoes-Barbosa A."/>
            <person name="Brown M.T."/>
            <person name="Hayes R.D."/>
            <person name="Mukherjee M."/>
            <person name="Okumura C.Y."/>
            <person name="Schneider R."/>
            <person name="Smith A.J."/>
            <person name="Vanacova S."/>
            <person name="Villalvazo M."/>
            <person name="Haas B.J."/>
            <person name="Pertea M."/>
            <person name="Feldblyum T.V."/>
            <person name="Utterback T.R."/>
            <person name="Shu C.L."/>
            <person name="Osoegawa K."/>
            <person name="de Jong P.J."/>
            <person name="Hrdy I."/>
            <person name="Horvathova L."/>
            <person name="Zubacova Z."/>
            <person name="Dolezal P."/>
            <person name="Malik S.B."/>
            <person name="Logsdon J.M. Jr."/>
            <person name="Henze K."/>
            <person name="Gupta A."/>
            <person name="Wang C.C."/>
            <person name="Dunne R.L."/>
            <person name="Upcroft J.A."/>
            <person name="Upcroft P."/>
            <person name="White O."/>
            <person name="Salzberg S.L."/>
            <person name="Tang P."/>
            <person name="Chiu C.-H."/>
            <person name="Lee Y.-S."/>
            <person name="Embley T.M."/>
            <person name="Coombs G.H."/>
            <person name="Mottram J.C."/>
            <person name="Tachezy J."/>
            <person name="Fraser-Liggett C.M."/>
            <person name="Johnson P.J."/>
        </authorList>
    </citation>
    <scope>NUCLEOTIDE SEQUENCE [LARGE SCALE GENOMIC DNA]</scope>
    <source>
        <strain evidence="1">G3</strain>
    </source>
</reference>
<dbReference type="KEGG" id="tva:4744460"/>
<accession>A2G7Q4</accession>
<name>A2G7Q4_TRIV3</name>
<dbReference type="Proteomes" id="UP000001542">
    <property type="component" value="Unassembled WGS sequence"/>
</dbReference>
<dbReference type="VEuPathDB" id="TrichDB:TVAG_141610"/>
<dbReference type="EMBL" id="DS114566">
    <property type="protein sequence ID" value="EAX86814.1"/>
    <property type="molecule type" value="Genomic_DNA"/>
</dbReference>
<sequence>MKSYYTNSTLEIIFIQQLEKFPRYATFFEYPGHLCAIEDITRQYKKPKEFSEILKIKKPYCVYADIAGKNLLTCKDHFKIGDIDFKSDYNYTYKPKKACFSQKLTSDVPCTDDKSENTTLRVNYVCDTQEYDIMSLNTEHKCHYVLRMSVKRMCKYNHKYFVDDPSASDYPRINKRNIYCIEEKRVTNEFKKSITIEPIDNYTI</sequence>
<evidence type="ECO:0000313" key="2">
    <source>
        <dbReference type="Proteomes" id="UP000001542"/>
    </source>
</evidence>
<proteinExistence type="predicted"/>
<protein>
    <recommendedName>
        <fullName evidence="3">MRH domain-containing protein</fullName>
    </recommendedName>
</protein>
<gene>
    <name evidence="1" type="ORF">TVAG_141610</name>
</gene>